<keyword evidence="1" id="KW-0812">Transmembrane</keyword>
<dbReference type="AlphaFoldDB" id="A0AAV3NXK4"/>
<reference evidence="2 3" key="1">
    <citation type="submission" date="2024-01" db="EMBL/GenBank/DDBJ databases">
        <title>The complete chloroplast genome sequence of Lithospermum erythrorhizon: insights into the phylogenetic relationship among Boraginaceae species and the maternal lineages of purple gromwells.</title>
        <authorList>
            <person name="Okada T."/>
            <person name="Watanabe K."/>
        </authorList>
    </citation>
    <scope>NUCLEOTIDE SEQUENCE [LARGE SCALE GENOMIC DNA]</scope>
</reference>
<evidence type="ECO:0000313" key="2">
    <source>
        <dbReference type="EMBL" id="GAA0143456.1"/>
    </source>
</evidence>
<dbReference type="Proteomes" id="UP001454036">
    <property type="component" value="Unassembled WGS sequence"/>
</dbReference>
<feature type="transmembrane region" description="Helical" evidence="1">
    <location>
        <begin position="103"/>
        <end position="125"/>
    </location>
</feature>
<protein>
    <submittedName>
        <fullName evidence="2">Uncharacterized protein</fullName>
    </submittedName>
</protein>
<sequence>MIIKALLQPNSYIHLDVKKEQEIQCHGFFSILSSLKKSLTRISISLIHPLPFIYLAAYISSGILHKPNILEHTTRTGTKSYDKVSHIVASDWTHFFLSKLCHFIIFLMVCVFSTSSIVYTIACIYTTRGLNFKNVVSVVSNVWKRLIITFLGRL</sequence>
<dbReference type="EMBL" id="BAABME010030901">
    <property type="protein sequence ID" value="GAA0143456.1"/>
    <property type="molecule type" value="Genomic_DNA"/>
</dbReference>
<dbReference type="PANTHER" id="PTHR33133">
    <property type="entry name" value="OS08G0107100 PROTEIN-RELATED"/>
    <property type="match status" value="1"/>
</dbReference>
<keyword evidence="1" id="KW-0472">Membrane</keyword>
<name>A0AAV3NXK4_LITER</name>
<feature type="transmembrane region" description="Helical" evidence="1">
    <location>
        <begin position="42"/>
        <end position="64"/>
    </location>
</feature>
<evidence type="ECO:0000256" key="1">
    <source>
        <dbReference type="SAM" id="Phobius"/>
    </source>
</evidence>
<gene>
    <name evidence="2" type="ORF">LIER_42763</name>
</gene>
<organism evidence="2 3">
    <name type="scientific">Lithospermum erythrorhizon</name>
    <name type="common">Purple gromwell</name>
    <name type="synonym">Lithospermum officinale var. erythrorhizon</name>
    <dbReference type="NCBI Taxonomy" id="34254"/>
    <lineage>
        <taxon>Eukaryota</taxon>
        <taxon>Viridiplantae</taxon>
        <taxon>Streptophyta</taxon>
        <taxon>Embryophyta</taxon>
        <taxon>Tracheophyta</taxon>
        <taxon>Spermatophyta</taxon>
        <taxon>Magnoliopsida</taxon>
        <taxon>eudicotyledons</taxon>
        <taxon>Gunneridae</taxon>
        <taxon>Pentapetalae</taxon>
        <taxon>asterids</taxon>
        <taxon>lamiids</taxon>
        <taxon>Boraginales</taxon>
        <taxon>Boraginaceae</taxon>
        <taxon>Boraginoideae</taxon>
        <taxon>Lithospermeae</taxon>
        <taxon>Lithospermum</taxon>
    </lineage>
</organism>
<keyword evidence="1" id="KW-1133">Transmembrane helix</keyword>
<evidence type="ECO:0000313" key="3">
    <source>
        <dbReference type="Proteomes" id="UP001454036"/>
    </source>
</evidence>
<comment type="caution">
    <text evidence="2">The sequence shown here is derived from an EMBL/GenBank/DDBJ whole genome shotgun (WGS) entry which is preliminary data.</text>
</comment>
<keyword evidence="3" id="KW-1185">Reference proteome</keyword>
<proteinExistence type="predicted"/>
<accession>A0AAV3NXK4</accession>
<dbReference type="PANTHER" id="PTHR33133:SF5">
    <property type="entry name" value="OS08G0107100 PROTEIN"/>
    <property type="match status" value="1"/>
</dbReference>